<feature type="region of interest" description="Disordered" evidence="2">
    <location>
        <begin position="1"/>
        <end position="39"/>
    </location>
</feature>
<feature type="region of interest" description="Disordered" evidence="2">
    <location>
        <begin position="822"/>
        <end position="848"/>
    </location>
</feature>
<feature type="region of interest" description="Disordered" evidence="2">
    <location>
        <begin position="582"/>
        <end position="603"/>
    </location>
</feature>
<feature type="region of interest" description="Disordered" evidence="2">
    <location>
        <begin position="99"/>
        <end position="130"/>
    </location>
</feature>
<feature type="coiled-coil region" evidence="1">
    <location>
        <begin position="493"/>
        <end position="527"/>
    </location>
</feature>
<organism evidence="3 4">
    <name type="scientific">Euplotes crassus</name>
    <dbReference type="NCBI Taxonomy" id="5936"/>
    <lineage>
        <taxon>Eukaryota</taxon>
        <taxon>Sar</taxon>
        <taxon>Alveolata</taxon>
        <taxon>Ciliophora</taxon>
        <taxon>Intramacronucleata</taxon>
        <taxon>Spirotrichea</taxon>
        <taxon>Hypotrichia</taxon>
        <taxon>Euplotida</taxon>
        <taxon>Euplotidae</taxon>
        <taxon>Moneuplotes</taxon>
    </lineage>
</organism>
<evidence type="ECO:0000256" key="1">
    <source>
        <dbReference type="SAM" id="Coils"/>
    </source>
</evidence>
<protein>
    <submittedName>
        <fullName evidence="3">Uncharacterized protein</fullName>
    </submittedName>
</protein>
<reference evidence="3" key="1">
    <citation type="submission" date="2023-07" db="EMBL/GenBank/DDBJ databases">
        <authorList>
            <consortium name="AG Swart"/>
            <person name="Singh M."/>
            <person name="Singh A."/>
            <person name="Seah K."/>
            <person name="Emmerich C."/>
        </authorList>
    </citation>
    <scope>NUCLEOTIDE SEQUENCE</scope>
    <source>
        <strain evidence="3">DP1</strain>
    </source>
</reference>
<dbReference type="Proteomes" id="UP001295684">
    <property type="component" value="Unassembled WGS sequence"/>
</dbReference>
<proteinExistence type="predicted"/>
<accession>A0AAD1X6V6</accession>
<sequence length="848" mass="97078">MSPEETEVSPKSKNQKGCKLSKRETPSEESIGSLSPINLKPVMNSNIANSTIRFQKITNLLVDKGHLDASVNSMRESISPSGPKTFQISRLNRSRDELANSKPEGDVMQSSPYCKEHSRVRGKKPNIKEPTLISLDLETPQERGDSLTKPKNNSIKYLTSDKKPLKPKFLARASGLKTKVESYLSHKSGQNSSKFRVNKANEKERLNKTDLINMFHGTKHELHCTKEKSGDPEARQVEQVENKVDFAQTLPLPLKNVLEKEEAEKIPANKSGLEKYLKHRSIPRDEKYDKSVKLSDRLAHKSQGSQLACPQQEHLEPSSALIQAENILNCIEHESHELSHNTEKVKKCTEDIPKKTCDPSSKYRELKNSPSRDILDSYGLSEPLSDRVLQNSQSCENVLFQHSDLKNHDFTKLESIAEKDFEEKEEFRIKWERYTNLINEIMQDRKYKNASLKSLEQTFPRSIDFFKIKLEETNLTNEHEIVSRFQNSIFKNFMNLFEAKENLEKQIESLKSKISSLEDNLLQQECKLSTFKEVEGSLDRVNKFIEEISCNLLAKSFNPKVDHKVVTWLRNIYGDKIYPSSNSLKRKRSKKSGKSCSKNRQRKPNKLISEVLQIVSQILETSPEPKISSHASKLEYIKARLVSELAQNSEKSLEDVSFFSEIPRSSKKLQTRLLQTNEEGEEFGVKEMQSYYDTMTINSDTMDYRLSLDFSDKKTVKPNQFLPRLQLQNQIGCSDLISMLRVQAGLLEKAQPESSCRPTFLEKFKSQLKVQSPARTTRKKNLTKQEVELKSQNFICGKTKNQKSLEREPAVSLATHRNNFYTDLTYASDPEPDGTPPAPLKGPDRVKR</sequence>
<name>A0AAD1X6V6_EUPCR</name>
<dbReference type="EMBL" id="CAMPGE010006465">
    <property type="protein sequence ID" value="CAI2365310.1"/>
    <property type="molecule type" value="Genomic_DNA"/>
</dbReference>
<evidence type="ECO:0000256" key="2">
    <source>
        <dbReference type="SAM" id="MobiDB-lite"/>
    </source>
</evidence>
<dbReference type="AlphaFoldDB" id="A0AAD1X6V6"/>
<feature type="compositionally biased region" description="Basic residues" evidence="2">
    <location>
        <begin position="584"/>
        <end position="603"/>
    </location>
</feature>
<keyword evidence="1" id="KW-0175">Coiled coil</keyword>
<keyword evidence="4" id="KW-1185">Reference proteome</keyword>
<gene>
    <name evidence="3" type="ORF">ECRASSUSDP1_LOCUS6659</name>
</gene>
<evidence type="ECO:0000313" key="4">
    <source>
        <dbReference type="Proteomes" id="UP001295684"/>
    </source>
</evidence>
<comment type="caution">
    <text evidence="3">The sequence shown here is derived from an EMBL/GenBank/DDBJ whole genome shotgun (WGS) entry which is preliminary data.</text>
</comment>
<evidence type="ECO:0000313" key="3">
    <source>
        <dbReference type="EMBL" id="CAI2365310.1"/>
    </source>
</evidence>